<feature type="transmembrane region" description="Helical" evidence="18">
    <location>
        <begin position="306"/>
        <end position="326"/>
    </location>
</feature>
<dbReference type="InterPro" id="IPR003917">
    <property type="entry name" value="NADH_UbQ_OxRdtase_chain2"/>
</dbReference>
<feature type="transmembrane region" description="Helical" evidence="18">
    <location>
        <begin position="6"/>
        <end position="29"/>
    </location>
</feature>
<comment type="subcellular location">
    <subcellularLocation>
        <location evidence="2 18">Mitochondrion inner membrane</location>
        <topology evidence="2 18">Multi-pass membrane protein</topology>
    </subcellularLocation>
</comment>
<keyword evidence="10 18" id="KW-1278">Translocase</keyword>
<sequence length="328" mass="38870">MNLMKSIFVLMIMLFIFWGVSSFSWFMLWMSLEMSMLMMIPLMTMLNSQHHIESAMKYFLIQGISSSSFILISLWNIMNFLFIPSLMIIVVIMMKIGMFPFMFWYKEVIMKSSFLSNKLIMTLQKILPMTVIYYLMKVNMNYFIYILIFMNSLFSSIMAYNETMIKKIMALSSINNMSWMVLSVSLNFSLFLIFLLVYSNIIIYILNMMNLKNLVSLTQMFKFNNLLLNINILSMAGLPPFSGFMLKWLMLSMMLNMNLVLFSVIMVITSLLSLYFYLRMVLMSSVMMVFSMKWLSLLSSKKEMMYFMNLKSMLNLFFIPFMMVIYSF</sequence>
<evidence type="ECO:0000313" key="20">
    <source>
        <dbReference type="EMBL" id="ADB91985.1"/>
    </source>
</evidence>
<dbReference type="PANTHER" id="PTHR46552:SF1">
    <property type="entry name" value="NADH-UBIQUINONE OXIDOREDUCTASE CHAIN 2"/>
    <property type="match status" value="1"/>
</dbReference>
<dbReference type="EMBL" id="GU370074">
    <property type="protein sequence ID" value="ADB91985.1"/>
    <property type="molecule type" value="Genomic_DNA"/>
</dbReference>
<keyword evidence="14 18" id="KW-0830">Ubiquinone</keyword>
<evidence type="ECO:0000256" key="7">
    <source>
        <dbReference type="ARBA" id="ARBA00022660"/>
    </source>
</evidence>
<evidence type="ECO:0000256" key="2">
    <source>
        <dbReference type="ARBA" id="ARBA00004448"/>
    </source>
</evidence>
<gene>
    <name evidence="20" type="primary">ND2</name>
</gene>
<dbReference type="GO" id="GO:0008137">
    <property type="term" value="F:NADH dehydrogenase (ubiquinone) activity"/>
    <property type="evidence" value="ECO:0007669"/>
    <property type="project" value="UniProtKB-EC"/>
</dbReference>
<evidence type="ECO:0000256" key="9">
    <source>
        <dbReference type="ARBA" id="ARBA00022792"/>
    </source>
</evidence>
<protein>
    <recommendedName>
        <fullName evidence="5 18">NADH-ubiquinone oxidoreductase chain 2</fullName>
        <ecNumber evidence="4 18">7.1.1.2</ecNumber>
    </recommendedName>
</protein>
<evidence type="ECO:0000256" key="12">
    <source>
        <dbReference type="ARBA" id="ARBA00022989"/>
    </source>
</evidence>
<keyword evidence="6" id="KW-0813">Transport</keyword>
<evidence type="ECO:0000256" key="1">
    <source>
        <dbReference type="ARBA" id="ARBA00003257"/>
    </source>
</evidence>
<proteinExistence type="inferred from homology"/>
<dbReference type="RefSeq" id="YP_003891049.1">
    <property type="nucleotide sequence ID" value="NC_014505.1"/>
</dbReference>
<dbReference type="PRINTS" id="PR01436">
    <property type="entry name" value="NADHDHGNASE2"/>
</dbReference>
<feature type="transmembrane region" description="Helical" evidence="18">
    <location>
        <begin position="81"/>
        <end position="105"/>
    </location>
</feature>
<evidence type="ECO:0000256" key="15">
    <source>
        <dbReference type="ARBA" id="ARBA00023128"/>
    </source>
</evidence>
<dbReference type="CTD" id="4536"/>
<keyword evidence="7 18" id="KW-0679">Respiratory chain</keyword>
<feature type="transmembrane region" description="Helical" evidence="18">
    <location>
        <begin position="55"/>
        <end position="75"/>
    </location>
</feature>
<name>E0XLE0_TANOR</name>
<comment type="similarity">
    <text evidence="3 18">Belongs to the complex I subunit 2 family.</text>
</comment>
<dbReference type="GeneID" id="9728715"/>
<evidence type="ECO:0000256" key="13">
    <source>
        <dbReference type="ARBA" id="ARBA00023027"/>
    </source>
</evidence>
<keyword evidence="16 18" id="KW-0472">Membrane</keyword>
<evidence type="ECO:0000256" key="17">
    <source>
        <dbReference type="ARBA" id="ARBA00049551"/>
    </source>
</evidence>
<comment type="catalytic activity">
    <reaction evidence="17 18">
        <text>a ubiquinone + NADH + 5 H(+)(in) = a ubiquinol + NAD(+) + 4 H(+)(out)</text>
        <dbReference type="Rhea" id="RHEA:29091"/>
        <dbReference type="Rhea" id="RHEA-COMP:9565"/>
        <dbReference type="Rhea" id="RHEA-COMP:9566"/>
        <dbReference type="ChEBI" id="CHEBI:15378"/>
        <dbReference type="ChEBI" id="CHEBI:16389"/>
        <dbReference type="ChEBI" id="CHEBI:17976"/>
        <dbReference type="ChEBI" id="CHEBI:57540"/>
        <dbReference type="ChEBI" id="CHEBI:57945"/>
        <dbReference type="EC" id="7.1.1.2"/>
    </reaction>
</comment>
<comment type="function">
    <text evidence="18">Core subunit of the mitochondrial membrane respiratory chain NADH dehydrogenase (Complex I) which catalyzes electron transfer from NADH through the respiratory chain, using ubiquinone as an electron acceptor. Essential for the catalytic activity and assembly of complex I.</text>
</comment>
<feature type="transmembrane region" description="Helical" evidence="18">
    <location>
        <begin position="181"/>
        <end position="206"/>
    </location>
</feature>
<reference evidence="20" key="1">
    <citation type="journal article" date="2010" name="Mol. Phylogenet. Evol.">
        <title>Rare genomic changes and mitochondrial sequences provide independent support for congruent relationships among the sea spiders (Arthropoda, Pycnogonida).</title>
        <authorList>
            <person name="Masta S.E."/>
            <person name="McCall A."/>
            <person name="Longhorn S.J."/>
        </authorList>
    </citation>
    <scope>NUCLEOTIDE SEQUENCE</scope>
</reference>
<evidence type="ECO:0000256" key="6">
    <source>
        <dbReference type="ARBA" id="ARBA00022448"/>
    </source>
</evidence>
<keyword evidence="9 18" id="KW-0999">Mitochondrion inner membrane</keyword>
<feature type="transmembrane region" description="Helical" evidence="18">
    <location>
        <begin position="226"/>
        <end position="246"/>
    </location>
</feature>
<feature type="domain" description="NADH:quinone oxidoreductase/Mrp antiporter transmembrane" evidence="19">
    <location>
        <begin position="24"/>
        <end position="273"/>
    </location>
</feature>
<keyword evidence="8 18" id="KW-0812">Transmembrane</keyword>
<feature type="transmembrane region" description="Helical" evidence="18">
    <location>
        <begin position="142"/>
        <end position="160"/>
    </location>
</feature>
<keyword evidence="12 18" id="KW-1133">Transmembrane helix</keyword>
<evidence type="ECO:0000256" key="4">
    <source>
        <dbReference type="ARBA" id="ARBA00012944"/>
    </source>
</evidence>
<dbReference type="Pfam" id="PF00361">
    <property type="entry name" value="Proton_antipo_M"/>
    <property type="match status" value="1"/>
</dbReference>
<evidence type="ECO:0000256" key="8">
    <source>
        <dbReference type="ARBA" id="ARBA00022692"/>
    </source>
</evidence>
<dbReference type="GO" id="GO:0006120">
    <property type="term" value="P:mitochondrial electron transport, NADH to ubiquinone"/>
    <property type="evidence" value="ECO:0007669"/>
    <property type="project" value="InterPro"/>
</dbReference>
<evidence type="ECO:0000256" key="3">
    <source>
        <dbReference type="ARBA" id="ARBA00007012"/>
    </source>
</evidence>
<keyword evidence="11 18" id="KW-0249">Electron transport</keyword>
<evidence type="ECO:0000256" key="18">
    <source>
        <dbReference type="RuleBase" id="RU003403"/>
    </source>
</evidence>
<evidence type="ECO:0000256" key="16">
    <source>
        <dbReference type="ARBA" id="ARBA00023136"/>
    </source>
</evidence>
<dbReference type="GO" id="GO:0005743">
    <property type="term" value="C:mitochondrial inner membrane"/>
    <property type="evidence" value="ECO:0007669"/>
    <property type="project" value="UniProtKB-SubCell"/>
</dbReference>
<geneLocation type="mitochondrion" evidence="20"/>
<evidence type="ECO:0000256" key="14">
    <source>
        <dbReference type="ARBA" id="ARBA00023075"/>
    </source>
</evidence>
<dbReference type="PANTHER" id="PTHR46552">
    <property type="entry name" value="NADH-UBIQUINONE OXIDOREDUCTASE CHAIN 2"/>
    <property type="match status" value="1"/>
</dbReference>
<keyword evidence="15 18" id="KW-0496">Mitochondrion</keyword>
<dbReference type="AlphaFoldDB" id="E0XLE0"/>
<feature type="transmembrane region" description="Helical" evidence="18">
    <location>
        <begin position="117"/>
        <end position="136"/>
    </location>
</feature>
<evidence type="ECO:0000256" key="10">
    <source>
        <dbReference type="ARBA" id="ARBA00022967"/>
    </source>
</evidence>
<organism evidence="20">
    <name type="scientific">Tanystylum orbiculare</name>
    <name type="common">Sea spider</name>
    <name type="synonym">Clotenia orbiculare</name>
    <dbReference type="NCBI Taxonomy" id="88027"/>
    <lineage>
        <taxon>Eukaryota</taxon>
        <taxon>Metazoa</taxon>
        <taxon>Ecdysozoa</taxon>
        <taxon>Arthropoda</taxon>
        <taxon>Chelicerata</taxon>
        <taxon>Pycnogonida</taxon>
        <taxon>Pantopoda</taxon>
        <taxon>Tanystylum</taxon>
    </lineage>
</organism>
<dbReference type="InterPro" id="IPR001750">
    <property type="entry name" value="ND/Mrp_TM"/>
</dbReference>
<evidence type="ECO:0000256" key="5">
    <source>
        <dbReference type="ARBA" id="ARBA00021008"/>
    </source>
</evidence>
<dbReference type="EC" id="7.1.1.2" evidence="4 18"/>
<evidence type="ECO:0000256" key="11">
    <source>
        <dbReference type="ARBA" id="ARBA00022982"/>
    </source>
</evidence>
<feature type="transmembrane region" description="Helical" evidence="18">
    <location>
        <begin position="258"/>
        <end position="276"/>
    </location>
</feature>
<keyword evidence="13 18" id="KW-0520">NAD</keyword>
<comment type="function">
    <text evidence="1">Core subunit of the mitochondrial membrane respiratory chain NADH dehydrogenase (Complex I) that is believed to belong to the minimal assembly required for catalysis. Complex I functions in the transfer of electrons from NADH to the respiratory chain. The immediate electron acceptor for the enzyme is believed to be ubiquinone.</text>
</comment>
<evidence type="ECO:0000259" key="19">
    <source>
        <dbReference type="Pfam" id="PF00361"/>
    </source>
</evidence>
<dbReference type="InterPro" id="IPR050175">
    <property type="entry name" value="Complex_I_Subunit_2"/>
</dbReference>
<accession>E0XLE0</accession>